<name>A0A9E7TGN2_ACIBZ</name>
<dbReference type="Pfam" id="PF20383">
    <property type="entry name" value="DUF6678"/>
    <property type="match status" value="1"/>
</dbReference>
<dbReference type="AlphaFoldDB" id="A0A9E7TGN2"/>
<proteinExistence type="predicted"/>
<reference evidence="1" key="1">
    <citation type="submission" date="2022-02" db="EMBL/GenBank/DDBJ databases">
        <title>Characterization of Tn125 harboring carbapenem-resistant Acinetobacter bereziniae clinical isolates.</title>
        <authorList>
            <person name="Wong N.-K."/>
            <person name="Pan Q."/>
        </authorList>
    </citation>
    <scope>NUCLEOTIDE SEQUENCE</scope>
    <source>
        <strain evidence="1">GD03393</strain>
    </source>
</reference>
<evidence type="ECO:0000313" key="1">
    <source>
        <dbReference type="EMBL" id="UUN99641.1"/>
    </source>
</evidence>
<evidence type="ECO:0000313" key="2">
    <source>
        <dbReference type="Proteomes" id="UP000644140"/>
    </source>
</evidence>
<dbReference type="Proteomes" id="UP000644140">
    <property type="component" value="Chromosome"/>
</dbReference>
<dbReference type="RefSeq" id="WP_227560578.1">
    <property type="nucleotide sequence ID" value="NZ_BKNL01000066.1"/>
</dbReference>
<protein>
    <submittedName>
        <fullName evidence="1">Uncharacterized protein</fullName>
    </submittedName>
</protein>
<accession>A0A9E7TGN2</accession>
<organism evidence="1 2">
    <name type="scientific">Acinetobacter bereziniae</name>
    <name type="common">Acinetobacter genomosp. 10</name>
    <dbReference type="NCBI Taxonomy" id="106648"/>
    <lineage>
        <taxon>Bacteria</taxon>
        <taxon>Pseudomonadati</taxon>
        <taxon>Pseudomonadota</taxon>
        <taxon>Gammaproteobacteria</taxon>
        <taxon>Moraxellales</taxon>
        <taxon>Moraxellaceae</taxon>
        <taxon>Acinetobacter</taxon>
    </lineage>
</organism>
<dbReference type="EMBL" id="CP092085">
    <property type="protein sequence ID" value="UUN99641.1"/>
    <property type="molecule type" value="Genomic_DNA"/>
</dbReference>
<sequence>MMIDAIVLLFNEIERLNLNYRIQLIDTLEVSVWDHFLIFPTPNYIECRYGIFPLRAVRQIQINSIENRYIGQRVALKCIDHSELLEEKMQQSGVHYHIENQIFTITLQK</sequence>
<gene>
    <name evidence="1" type="ORF">I9054_009425</name>
</gene>
<dbReference type="InterPro" id="IPR046500">
    <property type="entry name" value="DUF6678"/>
</dbReference>